<name>A0ACD5UJ37_AVESA</name>
<sequence length="1264" mass="143352">MYLSLKVNTTYICFRFPRKQAITSCLDHSLLRLALHLCFSVFLRVLGVPMAAVAATLVVGPLVKIVMEKVSNYLLDKYKVLKGMEKQHEILKRKLPAILDVITDAEQAATQREGAAAWLEAIKKVAYQANEVFDEFNYEALRRKAKKEGHYKELGFDVVRLFPIHNRFVFRQRMGRKLNKIVHAIEVLVTEMNAFGFKHEQQPQTSNQWRQMDQVIFDPKEITNRSRANDNKKIVEILVHEANNPALTVVPIVGMGGLGKTTLAQLVYNDPKIQEHFDLLLWVCVSDSFHVNSLAKSIVEAAPQMNGTDAHASKQKNMPLDILQNVLSGKRYLLVLDDVWTREDHKWKQLKARLEHGGMGSVVLVTTRDKGVAEIMSKSYHNLAALEDGFIKEIIETRAFSYCETEDERPAVLVNMVGEVVKRCVGSPLAATALGSLLRTKRSEEEWKAVLRRSIICTEESGILPILKLSYNDLPSHMKQCFAFCAIFPKDYEIDVDKLIQLWIAHGFIQEKHARLETIGKQIFYELASRSFFHDVNQVQPTVTEIENTARWFYCRTTCKIHDLMHDVALSVMEKECALLTEEPGRVGCVVEIEEPDQSEWLPNNARHLFLSCKEPGKKLNSSLKKSSPAIQTLLCDSNMSSSLQHRSKYSSLQALQICSRIPSFPLKPKHLHHLRYLDLSRSHIKELPESLSILYNLQTLNLSGCKFLCGLPSQMKYMTSLRYLYTHGCNELKSMPRDLRKLTSLETLTCFVAGTGPGCSKVGELGNLNLGGQLELIHLEIVTAQEAEAANLMNKRELKELSLRWTVGWDDLFRESGNEGDAGVLEKLKPHDGLHTFRMNSYGASAFPTWMGMLQNIVEIHLFRCAKVEWFISSGCGTSCFPFPNLKELTLEDLVCLKRWSEINSEGQQAVKMFPLLEKLFIIRCENLTSMPGHPTFPSLLNARIEGCPNLKTRANSPVLSVLDVEGREDQLILWVARHMNSLTNLELRSPENSTKTTSAVANNCLRQVVHHIIKRNGHDFPLAVLVLRNFKSDITMLCAYFVKLQDLSIWSSHTLIHWPERLFKLLVSLKRLQIVNCKNLTGYSQVSAKPSTPSELLPHLESLATFRCQRLVELFSVPASLRTMEIRKCSRLQSTYGRRLLASSGAGSKNLQILKLERCDVLKGVLDLPQSLKVLEIKECPMLTSLECRSGVLSSLQRLELIECYGLSSLPDAPEAYSSLQYLSIRHIRLKKLPTSLERSIIMLKFVENPSMYGTRVQIRLC</sequence>
<reference evidence="1" key="1">
    <citation type="submission" date="2021-05" db="EMBL/GenBank/DDBJ databases">
        <authorList>
            <person name="Scholz U."/>
            <person name="Mascher M."/>
            <person name="Fiebig A."/>
        </authorList>
    </citation>
    <scope>NUCLEOTIDE SEQUENCE [LARGE SCALE GENOMIC DNA]</scope>
</reference>
<keyword evidence="2" id="KW-1185">Reference proteome</keyword>
<accession>A0ACD5UJ37</accession>
<dbReference type="EnsemblPlants" id="AVESA.00010b.r2.2AG0260650.1">
    <property type="protein sequence ID" value="AVESA.00010b.r2.2AG0260650.1.CDS.1"/>
    <property type="gene ID" value="AVESA.00010b.r2.2AG0260650"/>
</dbReference>
<reference evidence="1" key="2">
    <citation type="submission" date="2025-09" db="UniProtKB">
        <authorList>
            <consortium name="EnsemblPlants"/>
        </authorList>
    </citation>
    <scope>IDENTIFICATION</scope>
</reference>
<proteinExistence type="predicted"/>
<evidence type="ECO:0000313" key="1">
    <source>
        <dbReference type="EnsemblPlants" id="AVESA.00010b.r2.2AG0260650.1.CDS.1"/>
    </source>
</evidence>
<protein>
    <submittedName>
        <fullName evidence="1">Uncharacterized protein</fullName>
    </submittedName>
</protein>
<dbReference type="Proteomes" id="UP001732700">
    <property type="component" value="Chromosome 2A"/>
</dbReference>
<evidence type="ECO:0000313" key="2">
    <source>
        <dbReference type="Proteomes" id="UP001732700"/>
    </source>
</evidence>
<organism evidence="1 2">
    <name type="scientific">Avena sativa</name>
    <name type="common">Oat</name>
    <dbReference type="NCBI Taxonomy" id="4498"/>
    <lineage>
        <taxon>Eukaryota</taxon>
        <taxon>Viridiplantae</taxon>
        <taxon>Streptophyta</taxon>
        <taxon>Embryophyta</taxon>
        <taxon>Tracheophyta</taxon>
        <taxon>Spermatophyta</taxon>
        <taxon>Magnoliopsida</taxon>
        <taxon>Liliopsida</taxon>
        <taxon>Poales</taxon>
        <taxon>Poaceae</taxon>
        <taxon>BOP clade</taxon>
        <taxon>Pooideae</taxon>
        <taxon>Poodae</taxon>
        <taxon>Poeae</taxon>
        <taxon>Poeae Chloroplast Group 1 (Aveneae type)</taxon>
        <taxon>Aveninae</taxon>
        <taxon>Avena</taxon>
    </lineage>
</organism>